<sequence>MNTVTDLHIEDMDLTCNIPPVDTLIQQNKIPGGAEQQTMTVYLRVRPFSKVELGDNEDQDCVVIETSQTVTLNAPKGSATMKSSEKGIGMSIHKFSFTQVFRPETTQAELYEHTVKAQMSDFLDGKNALIFSYGVTNAGKTFTIQGTPKEPGILPRVLDATFHHIGGRQYEGMDLKPYLRNDAQYLDPDRVKQERSAKAAIFAPVKEECEPLRTSSVSEFSSCSATSLSSSSLLCNQSVLANDLTEAGSSQFALWVAFFEIYNECVYDLLQPSMCTRSKKRAALRVCDDGAGNAYVKDLRWINIHNLGEACKLLQYGNKNRSAAATKMNQCSSRSHSIFTMKLLKIDDSTVKRISEFSLCDLAGSERCNKTKTIGERLKEAGNINNSLLILGKCITALRNNQTDRMKSYIPFRESKLTKLFQAFFCGKGRASMMVNINQCASTYDETLHVMKFSAVAKQVVQVIPDKHLESLAPCLVGHDGKPLVRNGMIDNQILESYLSEEELIDGEDEADVSLMPQNELVNMIESLRTKLLAERRKNLVQEMEIRKEMGDAMLQQLMESEELRTRQIEELKESYQEKLENTFEMYKDAIKEHAYQSAMNNLEDDYVPLDEFIAEQEKVEALRCRVSELEILTSKMVPAVSAVDQSRQNQEPKETDAAGDERYKWLYKEKCAVERMCEDKQQLILSLEKRLMELSETLENVRDGFLEKSADLEALQKKSDDQTRSMEELQRQNVEKDGEMASLKVELAKLSQKSPVKPKTKKGLLANIREAVTSPRKGTTGRMLRKTVRTAQH</sequence>
<evidence type="ECO:0000256" key="4">
    <source>
        <dbReference type="ARBA" id="ARBA00022701"/>
    </source>
</evidence>
<reference evidence="15" key="3">
    <citation type="submission" date="2025-09" db="UniProtKB">
        <authorList>
            <consortium name="Ensembl"/>
        </authorList>
    </citation>
    <scope>IDENTIFICATION</scope>
</reference>
<evidence type="ECO:0000256" key="6">
    <source>
        <dbReference type="ARBA" id="ARBA00022840"/>
    </source>
</evidence>
<accession>A0A3Q1KDI4</accession>
<name>A0A3Q1KDI4_ANATE</name>
<dbReference type="GO" id="GO:0090307">
    <property type="term" value="P:mitotic spindle assembly"/>
    <property type="evidence" value="ECO:0007669"/>
    <property type="project" value="TreeGrafter"/>
</dbReference>
<keyword evidence="6 10" id="KW-0067">ATP-binding</keyword>
<dbReference type="GO" id="GO:0005524">
    <property type="term" value="F:ATP binding"/>
    <property type="evidence" value="ECO:0007669"/>
    <property type="project" value="UniProtKB-UniRule"/>
</dbReference>
<protein>
    <recommendedName>
        <fullName evidence="11">Kinesin-like protein</fullName>
    </recommendedName>
</protein>
<evidence type="ECO:0000313" key="16">
    <source>
        <dbReference type="Proteomes" id="UP000265040"/>
    </source>
</evidence>
<comment type="similarity">
    <text evidence="10 11">Belongs to the TRAFAC class myosin-kinesin ATPase superfamily. Kinesin family.</text>
</comment>
<evidence type="ECO:0000256" key="5">
    <source>
        <dbReference type="ARBA" id="ARBA00022741"/>
    </source>
</evidence>
<feature type="region of interest" description="Disordered" evidence="13">
    <location>
        <begin position="717"/>
        <end position="738"/>
    </location>
</feature>
<dbReference type="InterPro" id="IPR019821">
    <property type="entry name" value="Kinesin_motor_CS"/>
</dbReference>
<dbReference type="PRINTS" id="PR00380">
    <property type="entry name" value="KINESINHEAVY"/>
</dbReference>
<keyword evidence="3" id="KW-0597">Phosphoprotein</keyword>
<dbReference type="AlphaFoldDB" id="A0A3Q1KDI4"/>
<dbReference type="SUPFAM" id="SSF52540">
    <property type="entry name" value="P-loop containing nucleoside triphosphate hydrolases"/>
    <property type="match status" value="1"/>
</dbReference>
<evidence type="ECO:0000259" key="14">
    <source>
        <dbReference type="PROSITE" id="PS50067"/>
    </source>
</evidence>
<organism evidence="15 16">
    <name type="scientific">Anabas testudineus</name>
    <name type="common">Climbing perch</name>
    <name type="synonym">Anthias testudineus</name>
    <dbReference type="NCBI Taxonomy" id="64144"/>
    <lineage>
        <taxon>Eukaryota</taxon>
        <taxon>Metazoa</taxon>
        <taxon>Chordata</taxon>
        <taxon>Craniata</taxon>
        <taxon>Vertebrata</taxon>
        <taxon>Euteleostomi</taxon>
        <taxon>Actinopterygii</taxon>
        <taxon>Neopterygii</taxon>
        <taxon>Teleostei</taxon>
        <taxon>Neoteleostei</taxon>
        <taxon>Acanthomorphata</taxon>
        <taxon>Anabantaria</taxon>
        <taxon>Anabantiformes</taxon>
        <taxon>Anabantoidei</taxon>
        <taxon>Anabantidae</taxon>
        <taxon>Anabas</taxon>
    </lineage>
</organism>
<keyword evidence="16" id="KW-1185">Reference proteome</keyword>
<dbReference type="FunCoup" id="A0A3Q1KDI4">
    <property type="interactions" value="5"/>
</dbReference>
<dbReference type="GO" id="GO:0005634">
    <property type="term" value="C:nucleus"/>
    <property type="evidence" value="ECO:0007669"/>
    <property type="project" value="TreeGrafter"/>
</dbReference>
<evidence type="ECO:0000256" key="13">
    <source>
        <dbReference type="SAM" id="MobiDB-lite"/>
    </source>
</evidence>
<evidence type="ECO:0000256" key="7">
    <source>
        <dbReference type="ARBA" id="ARBA00023054"/>
    </source>
</evidence>
<evidence type="ECO:0000256" key="2">
    <source>
        <dbReference type="ARBA" id="ARBA00022490"/>
    </source>
</evidence>
<evidence type="ECO:0000256" key="12">
    <source>
        <dbReference type="SAM" id="Coils"/>
    </source>
</evidence>
<reference evidence="15" key="1">
    <citation type="submission" date="2021-04" db="EMBL/GenBank/DDBJ databases">
        <authorList>
            <consortium name="Wellcome Sanger Institute Data Sharing"/>
        </authorList>
    </citation>
    <scope>NUCLEOTIDE SEQUENCE [LARGE SCALE GENOMIC DNA]</scope>
</reference>
<evidence type="ECO:0000313" key="15">
    <source>
        <dbReference type="Ensembl" id="ENSATEP00000032956.2"/>
    </source>
</evidence>
<dbReference type="GO" id="GO:0007018">
    <property type="term" value="P:microtubule-based movement"/>
    <property type="evidence" value="ECO:0007669"/>
    <property type="project" value="InterPro"/>
</dbReference>
<keyword evidence="8 10" id="KW-0505">Motor protein</keyword>
<keyword evidence="5 10" id="KW-0547">Nucleotide-binding</keyword>
<evidence type="ECO:0000256" key="11">
    <source>
        <dbReference type="RuleBase" id="RU000394"/>
    </source>
</evidence>
<dbReference type="Ensembl" id="ENSATET00000033437.3">
    <property type="protein sequence ID" value="ENSATEP00000032956.2"/>
    <property type="gene ID" value="ENSATEG00000022698.3"/>
</dbReference>
<dbReference type="InterPro" id="IPR047149">
    <property type="entry name" value="KIF11-like"/>
</dbReference>
<evidence type="ECO:0000256" key="8">
    <source>
        <dbReference type="ARBA" id="ARBA00023175"/>
    </source>
</evidence>
<dbReference type="Proteomes" id="UP000265040">
    <property type="component" value="Chromosome 2"/>
</dbReference>
<keyword evidence="9" id="KW-0206">Cytoskeleton</keyword>
<dbReference type="GO" id="GO:0051231">
    <property type="term" value="P:spindle elongation"/>
    <property type="evidence" value="ECO:0007669"/>
    <property type="project" value="TreeGrafter"/>
</dbReference>
<dbReference type="OrthoDB" id="2403182at2759"/>
<evidence type="ECO:0000256" key="3">
    <source>
        <dbReference type="ARBA" id="ARBA00022553"/>
    </source>
</evidence>
<dbReference type="PANTHER" id="PTHR47970">
    <property type="entry name" value="KINESIN-LIKE PROTEIN KIF11"/>
    <property type="match status" value="1"/>
</dbReference>
<proteinExistence type="inferred from homology"/>
<dbReference type="InterPro" id="IPR036961">
    <property type="entry name" value="Kinesin_motor_dom_sf"/>
</dbReference>
<feature type="domain" description="Kinesin motor" evidence="14">
    <location>
        <begin position="38"/>
        <end position="460"/>
    </location>
</feature>
<dbReference type="GO" id="GO:0072686">
    <property type="term" value="C:mitotic spindle"/>
    <property type="evidence" value="ECO:0007669"/>
    <property type="project" value="TreeGrafter"/>
</dbReference>
<feature type="region of interest" description="Disordered" evidence="13">
    <location>
        <begin position="753"/>
        <end position="794"/>
    </location>
</feature>
<evidence type="ECO:0000256" key="10">
    <source>
        <dbReference type="PROSITE-ProRule" id="PRU00283"/>
    </source>
</evidence>
<dbReference type="GO" id="GO:0005876">
    <property type="term" value="C:spindle microtubule"/>
    <property type="evidence" value="ECO:0007669"/>
    <property type="project" value="TreeGrafter"/>
</dbReference>
<dbReference type="InterPro" id="IPR001752">
    <property type="entry name" value="Kinesin_motor_dom"/>
</dbReference>
<dbReference type="SMART" id="SM00129">
    <property type="entry name" value="KISc"/>
    <property type="match status" value="1"/>
</dbReference>
<dbReference type="GeneID" id="113164883"/>
<feature type="coiled-coil region" evidence="12">
    <location>
        <begin position="559"/>
        <end position="593"/>
    </location>
</feature>
<evidence type="ECO:0000256" key="1">
    <source>
        <dbReference type="ARBA" id="ARBA00004186"/>
    </source>
</evidence>
<reference evidence="15" key="2">
    <citation type="submission" date="2025-08" db="UniProtKB">
        <authorList>
            <consortium name="Ensembl"/>
        </authorList>
    </citation>
    <scope>IDENTIFICATION</scope>
</reference>
<dbReference type="PROSITE" id="PS00411">
    <property type="entry name" value="KINESIN_MOTOR_1"/>
    <property type="match status" value="1"/>
</dbReference>
<dbReference type="PROSITE" id="PS50067">
    <property type="entry name" value="KINESIN_MOTOR_2"/>
    <property type="match status" value="1"/>
</dbReference>
<dbReference type="GO" id="GO:0008574">
    <property type="term" value="F:plus-end-directed microtubule motor activity"/>
    <property type="evidence" value="ECO:0007669"/>
    <property type="project" value="TreeGrafter"/>
</dbReference>
<dbReference type="PANTHER" id="PTHR47970:SF29">
    <property type="entry name" value="KINESIN FAMILY MEMBER 20B"/>
    <property type="match status" value="1"/>
</dbReference>
<dbReference type="STRING" id="64144.ENSATEP00000032956"/>
<feature type="binding site" evidence="10">
    <location>
        <begin position="134"/>
        <end position="141"/>
    </location>
    <ligand>
        <name>ATP</name>
        <dbReference type="ChEBI" id="CHEBI:30616"/>
    </ligand>
</feature>
<dbReference type="RefSeq" id="XP_026220199.1">
    <property type="nucleotide sequence ID" value="XM_026364414.1"/>
</dbReference>
<feature type="compositionally biased region" description="Basic residues" evidence="13">
    <location>
        <begin position="784"/>
        <end position="794"/>
    </location>
</feature>
<comment type="subcellular location">
    <subcellularLocation>
        <location evidence="1">Cytoplasm</location>
        <location evidence="1">Cytoskeleton</location>
        <location evidence="1">Spindle</location>
    </subcellularLocation>
</comment>
<dbReference type="Pfam" id="PF00225">
    <property type="entry name" value="Kinesin"/>
    <property type="match status" value="1"/>
</dbReference>
<dbReference type="GeneTree" id="ENSGT00940000164689"/>
<dbReference type="Gene3D" id="3.40.850.10">
    <property type="entry name" value="Kinesin motor domain"/>
    <property type="match status" value="1"/>
</dbReference>
<dbReference type="InParanoid" id="A0A3Q1KDI4"/>
<keyword evidence="4 11" id="KW-0493">Microtubule</keyword>
<keyword evidence="2" id="KW-0963">Cytoplasm</keyword>
<dbReference type="InterPro" id="IPR027417">
    <property type="entry name" value="P-loop_NTPase"/>
</dbReference>
<keyword evidence="7 12" id="KW-0175">Coiled coil</keyword>
<dbReference type="GO" id="GO:0008017">
    <property type="term" value="F:microtubule binding"/>
    <property type="evidence" value="ECO:0007669"/>
    <property type="project" value="InterPro"/>
</dbReference>
<evidence type="ECO:0000256" key="9">
    <source>
        <dbReference type="ARBA" id="ARBA00023212"/>
    </source>
</evidence>